<dbReference type="InterPro" id="IPR050105">
    <property type="entry name" value="MoCo_biosynth_MoaA/MoaC"/>
</dbReference>
<accession>A0ABS9Z797</accession>
<keyword evidence="4 7" id="KW-0501">Molybdenum cofactor biosynthesis</keyword>
<dbReference type="NCBIfam" id="NF006870">
    <property type="entry name" value="PRK09364.1"/>
    <property type="match status" value="1"/>
</dbReference>
<dbReference type="EMBL" id="JAIVFP010000001">
    <property type="protein sequence ID" value="MCI4683300.1"/>
    <property type="molecule type" value="Genomic_DNA"/>
</dbReference>
<feature type="domain" description="Molybdopterin cofactor biosynthesis C (MoaC)" evidence="8">
    <location>
        <begin position="19"/>
        <end position="154"/>
    </location>
</feature>
<sequence>MTADEPRLTHINEAGEAHMVDVSAKPRTAREALARGAVAMAPETLALCLSGQAKKGDVFATARIAGIMAAKRTHELIPLCHPLNLTKIEVEISPDPSLPGLRVAARAKVVGETGVEMEALTAVSVACLTIYDMLKAADRAMRIEGVVLAEKTGGKSGDYFRE</sequence>
<comment type="pathway">
    <text evidence="2 7">Cofactor biosynthesis; molybdopterin biosynthesis.</text>
</comment>
<comment type="catalytic activity">
    <reaction evidence="1 7">
        <text>(8S)-3',8-cyclo-7,8-dihydroguanosine 5'-triphosphate = cyclic pyranopterin phosphate + diphosphate</text>
        <dbReference type="Rhea" id="RHEA:49580"/>
        <dbReference type="ChEBI" id="CHEBI:33019"/>
        <dbReference type="ChEBI" id="CHEBI:59648"/>
        <dbReference type="ChEBI" id="CHEBI:131766"/>
        <dbReference type="EC" id="4.6.1.17"/>
    </reaction>
</comment>
<dbReference type="RefSeq" id="WP_243067262.1">
    <property type="nucleotide sequence ID" value="NZ_JAIVFK010000025.1"/>
</dbReference>
<evidence type="ECO:0000256" key="2">
    <source>
        <dbReference type="ARBA" id="ARBA00005046"/>
    </source>
</evidence>
<evidence type="ECO:0000256" key="4">
    <source>
        <dbReference type="ARBA" id="ARBA00023150"/>
    </source>
</evidence>
<dbReference type="GO" id="GO:0061799">
    <property type="term" value="F:cyclic pyranopterin monophosphate synthase activity"/>
    <property type="evidence" value="ECO:0007669"/>
    <property type="project" value="UniProtKB-EC"/>
</dbReference>
<dbReference type="InterPro" id="IPR036522">
    <property type="entry name" value="MoaC_sf"/>
</dbReference>
<comment type="similarity">
    <text evidence="7">Belongs to the MoaC family.</text>
</comment>
<reference evidence="9" key="1">
    <citation type="journal article" date="2022" name="ISME J.">
        <title>Identification of active gaseous-alkane degraders at natural gas seeps.</title>
        <authorList>
            <person name="Farhan Ul Haque M."/>
            <person name="Hernandez M."/>
            <person name="Crombie A.T."/>
            <person name="Murrell J.C."/>
        </authorList>
    </citation>
    <scope>NUCLEOTIDE SEQUENCE</scope>
    <source>
        <strain evidence="9">PC2</strain>
    </source>
</reference>
<comment type="subunit">
    <text evidence="7">Homohexamer; trimer of dimers.</text>
</comment>
<dbReference type="SUPFAM" id="SSF55040">
    <property type="entry name" value="Molybdenum cofactor biosynthesis protein C, MoaC"/>
    <property type="match status" value="1"/>
</dbReference>
<organism evidence="9 10">
    <name type="scientific">Candidatus Rhodoblastus alkanivorans</name>
    <dbReference type="NCBI Taxonomy" id="2954117"/>
    <lineage>
        <taxon>Bacteria</taxon>
        <taxon>Pseudomonadati</taxon>
        <taxon>Pseudomonadota</taxon>
        <taxon>Alphaproteobacteria</taxon>
        <taxon>Hyphomicrobiales</taxon>
        <taxon>Rhodoblastaceae</taxon>
        <taxon>Rhodoblastus</taxon>
    </lineage>
</organism>
<dbReference type="HAMAP" id="MF_01224_B">
    <property type="entry name" value="MoaC_B"/>
    <property type="match status" value="1"/>
</dbReference>
<protein>
    <recommendedName>
        <fullName evidence="3 7">Cyclic pyranopterin monophosphate synthase</fullName>
        <ecNumber evidence="3 7">4.6.1.17</ecNumber>
    </recommendedName>
    <alternativeName>
        <fullName evidence="7">Molybdenum cofactor biosynthesis protein C</fullName>
    </alternativeName>
</protein>
<evidence type="ECO:0000256" key="1">
    <source>
        <dbReference type="ARBA" id="ARBA00001637"/>
    </source>
</evidence>
<comment type="caution">
    <text evidence="9">The sequence shown here is derived from an EMBL/GenBank/DDBJ whole genome shotgun (WGS) entry which is preliminary data.</text>
</comment>
<comment type="function">
    <text evidence="6 7">Catalyzes the conversion of (8S)-3',8-cyclo-7,8-dihydroguanosine 5'-triphosphate to cyclic pyranopterin monophosphate (cPMP).</text>
</comment>
<proteinExistence type="inferred from homology"/>
<dbReference type="PANTHER" id="PTHR22960:SF29">
    <property type="entry name" value="CYCLIC PYRANOPTERIN MONOPHOSPHATE SYNTHASE"/>
    <property type="match status" value="1"/>
</dbReference>
<evidence type="ECO:0000256" key="6">
    <source>
        <dbReference type="ARBA" id="ARBA00055087"/>
    </source>
</evidence>
<dbReference type="Pfam" id="PF01967">
    <property type="entry name" value="MoaC"/>
    <property type="match status" value="1"/>
</dbReference>
<evidence type="ECO:0000313" key="9">
    <source>
        <dbReference type="EMBL" id="MCI4683300.1"/>
    </source>
</evidence>
<feature type="binding site" evidence="7">
    <location>
        <begin position="79"/>
        <end position="81"/>
    </location>
    <ligand>
        <name>substrate</name>
    </ligand>
</feature>
<evidence type="ECO:0000256" key="7">
    <source>
        <dbReference type="HAMAP-Rule" id="MF_01224"/>
    </source>
</evidence>
<gene>
    <name evidence="7 9" type="primary">moaC</name>
    <name evidence="9" type="ORF">K2U94_11060</name>
</gene>
<dbReference type="NCBIfam" id="TIGR00581">
    <property type="entry name" value="moaC"/>
    <property type="match status" value="1"/>
</dbReference>
<dbReference type="EC" id="4.6.1.17" evidence="3 7"/>
<dbReference type="CDD" id="cd01420">
    <property type="entry name" value="MoaC_PE"/>
    <property type="match status" value="1"/>
</dbReference>
<feature type="binding site" evidence="7">
    <location>
        <begin position="117"/>
        <end position="118"/>
    </location>
    <ligand>
        <name>substrate</name>
    </ligand>
</feature>
<dbReference type="Proteomes" id="UP001139104">
    <property type="component" value="Unassembled WGS sequence"/>
</dbReference>
<dbReference type="InterPro" id="IPR047594">
    <property type="entry name" value="MoaC_bact/euk"/>
</dbReference>
<name>A0ABS9Z797_9HYPH</name>
<dbReference type="PANTHER" id="PTHR22960">
    <property type="entry name" value="MOLYBDOPTERIN COFACTOR SYNTHESIS PROTEIN A"/>
    <property type="match status" value="1"/>
</dbReference>
<dbReference type="InterPro" id="IPR002820">
    <property type="entry name" value="Mopterin_CF_biosynth-C_dom"/>
</dbReference>
<keyword evidence="5 7" id="KW-0456">Lyase</keyword>
<evidence type="ECO:0000313" key="10">
    <source>
        <dbReference type="Proteomes" id="UP001139104"/>
    </source>
</evidence>
<keyword evidence="10" id="KW-1185">Reference proteome</keyword>
<dbReference type="Gene3D" id="3.30.70.640">
    <property type="entry name" value="Molybdopterin cofactor biosynthesis C (MoaC) domain"/>
    <property type="match status" value="1"/>
</dbReference>
<evidence type="ECO:0000256" key="5">
    <source>
        <dbReference type="ARBA" id="ARBA00023239"/>
    </source>
</evidence>
<feature type="active site" evidence="7">
    <location>
        <position position="132"/>
    </location>
</feature>
<evidence type="ECO:0000259" key="8">
    <source>
        <dbReference type="Pfam" id="PF01967"/>
    </source>
</evidence>
<evidence type="ECO:0000256" key="3">
    <source>
        <dbReference type="ARBA" id="ARBA00012575"/>
    </source>
</evidence>
<dbReference type="InterPro" id="IPR023045">
    <property type="entry name" value="MoaC"/>
</dbReference>